<evidence type="ECO:0000313" key="2">
    <source>
        <dbReference type="Proteomes" id="UP001497535"/>
    </source>
</evidence>
<comment type="caution">
    <text evidence="1">The sequence shown here is derived from an EMBL/GenBank/DDBJ whole genome shotgun (WGS) entry which is preliminary data.</text>
</comment>
<accession>A0ACB0Y991</accession>
<name>A0ACB0Y991_MELEN</name>
<protein>
    <submittedName>
        <fullName evidence="1">Uncharacterized protein</fullName>
    </submittedName>
</protein>
<dbReference type="EMBL" id="CAVMJV010000008">
    <property type="protein sequence ID" value="CAK5036589.1"/>
    <property type="molecule type" value="Genomic_DNA"/>
</dbReference>
<dbReference type="Proteomes" id="UP001497535">
    <property type="component" value="Unassembled WGS sequence"/>
</dbReference>
<reference evidence="1" key="1">
    <citation type="submission" date="2023-11" db="EMBL/GenBank/DDBJ databases">
        <authorList>
            <person name="Poullet M."/>
        </authorList>
    </citation>
    <scope>NUCLEOTIDE SEQUENCE</scope>
    <source>
        <strain evidence="1">E1834</strain>
    </source>
</reference>
<gene>
    <name evidence="1" type="ORF">MENTE1834_LOCUS9075</name>
</gene>
<keyword evidence="2" id="KW-1185">Reference proteome</keyword>
<proteinExistence type="predicted"/>
<evidence type="ECO:0000313" key="1">
    <source>
        <dbReference type="EMBL" id="CAK5036589.1"/>
    </source>
</evidence>
<sequence>MHSNSYNYNSKYNNNQHCNMQEMSSLDNLNQKELNSDENILKLKPNEEEEEDDEEMDDEDEEEEEEEEDDEEEDDEDEIIGSGYDENIVRNGEEIGGECIEEGDVSPNPEDDEKILVPKGELASIKANLQMLNHQMSILIRTLNVQPCGCKDCGITSIKTQAKSLLNGNYRSENQQSSSEKHNYDNSFDWGESTQRGRRSKYCTAAEKKTVAGFVQLHGATAAARKFNIPPAVAAYYHRREFKNSVHNKVGRPAGRFSIGPALSSSKTHDPSSGEVRERTASLTAMPTCENKNEEESSKNGNQNLAQLWQNATGSQNSSVNAYLRGRGRGRPKLIGDELDAELVEHIVKMKQKSPTAHLTASHALTIARNYIATKSPGLLEENGGQVKLKITWAMKLVTRVQEREREIQLGLPPGTLQNLPRSFQENGGELTPALVDELLGQGHNLFGQQLNVGAILAAATSSAGSTNEDKKPIITGCNTSTTTSQSDAAMINAMLGMAGVGNTSDIFGLMDQPKSGGVTVKTEPTTKGINNNNNTSRNAPNLMMEANSEEQDAAIRQLLASLQGGGRSDSDDLLGGRSNISDIDMAAALANCSG</sequence>
<organism evidence="1 2">
    <name type="scientific">Meloidogyne enterolobii</name>
    <name type="common">Root-knot nematode worm</name>
    <name type="synonym">Meloidogyne mayaguensis</name>
    <dbReference type="NCBI Taxonomy" id="390850"/>
    <lineage>
        <taxon>Eukaryota</taxon>
        <taxon>Metazoa</taxon>
        <taxon>Ecdysozoa</taxon>
        <taxon>Nematoda</taxon>
        <taxon>Chromadorea</taxon>
        <taxon>Rhabditida</taxon>
        <taxon>Tylenchina</taxon>
        <taxon>Tylenchomorpha</taxon>
        <taxon>Tylenchoidea</taxon>
        <taxon>Meloidogynidae</taxon>
        <taxon>Meloidogyninae</taxon>
        <taxon>Meloidogyne</taxon>
    </lineage>
</organism>